<dbReference type="GeneID" id="6804884"/>
<name>B5LWJ0_9PHYC</name>
<sequence>MPRESYTHVEQDIQERSDDAWSYQYTVPHQNYVVLFICENSPGPSAVKIFGAYRTLEDANRAADKISNEMDFFDVYVADTNAWVPIPPSQEFVEEVEYQEKRMSEIKDTFIKMKQRDAAQMRRRIETSKSSDVAAPPSSPVGEA</sequence>
<feature type="region of interest" description="Disordered" evidence="1">
    <location>
        <begin position="115"/>
        <end position="144"/>
    </location>
</feature>
<proteinExistence type="predicted"/>
<evidence type="ECO:0000256" key="1">
    <source>
        <dbReference type="SAM" id="MobiDB-lite"/>
    </source>
</evidence>
<accession>B5LWJ0</accession>
<dbReference type="OrthoDB" id="36519at10239"/>
<evidence type="ECO:0000313" key="2">
    <source>
        <dbReference type="EMBL" id="ACH46853.1"/>
    </source>
</evidence>
<dbReference type="RefSeq" id="YP_002154723.1">
    <property type="nucleotide sequence ID" value="NC_011183.1"/>
</dbReference>
<dbReference type="KEGG" id="vg:6804884"/>
<keyword evidence="3" id="KW-1185">Reference proteome</keyword>
<protein>
    <submittedName>
        <fullName evidence="2">Uncharacterized protein</fullName>
    </submittedName>
</protein>
<feature type="compositionally biased region" description="Basic and acidic residues" evidence="1">
    <location>
        <begin position="115"/>
        <end position="129"/>
    </location>
</feature>
<organism evidence="2 3">
    <name type="scientific">Feldmannia species virus</name>
    <dbReference type="NCBI Taxonomy" id="39420"/>
    <lineage>
        <taxon>Viruses</taxon>
        <taxon>Varidnaviria</taxon>
        <taxon>Bamfordvirae</taxon>
        <taxon>Nucleocytoviricota</taxon>
        <taxon>Megaviricetes</taxon>
        <taxon>Algavirales</taxon>
        <taxon>Phycodnaviridae</taxon>
        <taxon>Phaeovirus</taxon>
        <taxon>Phaeovirus feldmanniae</taxon>
    </lineage>
</organism>
<dbReference type="InterPro" id="IPR043872">
    <property type="entry name" value="DUF5832"/>
</dbReference>
<dbReference type="Proteomes" id="UP000204092">
    <property type="component" value="Segment"/>
</dbReference>
<evidence type="ECO:0000313" key="3">
    <source>
        <dbReference type="Proteomes" id="UP000204092"/>
    </source>
</evidence>
<reference evidence="2 3" key="1">
    <citation type="journal article" date="2009" name="Virology">
        <title>Genomic analysis of the smallest giant virus--Feldmannia sp. virus 158.</title>
        <authorList>
            <person name="Schroeder D.C."/>
            <person name="Park Y."/>
            <person name="Yoon H.M."/>
            <person name="Lee Y.S."/>
            <person name="Kang S.W."/>
            <person name="Meints R.H."/>
            <person name="Ivey R.G."/>
            <person name="Choi T.J."/>
        </authorList>
    </citation>
    <scope>NUCLEOTIDE SEQUENCE [LARGE SCALE GENOMIC DNA]</scope>
    <source>
        <strain evidence="2">FsV-158</strain>
    </source>
</reference>
<dbReference type="Pfam" id="PF19150">
    <property type="entry name" value="DUF5832"/>
    <property type="match status" value="1"/>
</dbReference>
<dbReference type="EMBL" id="EU916176">
    <property type="protein sequence ID" value="ACH46853.1"/>
    <property type="molecule type" value="Genomic_DNA"/>
</dbReference>